<feature type="domain" description="Type I restriction enzyme R protein N-terminal" evidence="1">
    <location>
        <begin position="38"/>
        <end position="147"/>
    </location>
</feature>
<comment type="caution">
    <text evidence="2">The sequence shown here is derived from an EMBL/GenBank/DDBJ whole genome shotgun (WGS) entry which is preliminary data.</text>
</comment>
<dbReference type="Gene3D" id="3.90.1570.30">
    <property type="match status" value="1"/>
</dbReference>
<dbReference type="InterPro" id="IPR029464">
    <property type="entry name" value="HSDR_N"/>
</dbReference>
<dbReference type="AlphaFoldDB" id="A0A4Q0M9H1"/>
<accession>A0A4Q0M9H1</accession>
<gene>
    <name evidence="2" type="ORF">EKH83_11125</name>
</gene>
<dbReference type="Pfam" id="PF13588">
    <property type="entry name" value="HSDR_N_2"/>
    <property type="match status" value="1"/>
</dbReference>
<evidence type="ECO:0000313" key="2">
    <source>
        <dbReference type="EMBL" id="RXF69794.1"/>
    </source>
</evidence>
<proteinExistence type="predicted"/>
<organism evidence="2 3">
    <name type="scientific">Arcticibacter tournemirensis</name>
    <dbReference type="NCBI Taxonomy" id="699437"/>
    <lineage>
        <taxon>Bacteria</taxon>
        <taxon>Pseudomonadati</taxon>
        <taxon>Bacteroidota</taxon>
        <taxon>Sphingobacteriia</taxon>
        <taxon>Sphingobacteriales</taxon>
        <taxon>Sphingobacteriaceae</taxon>
        <taxon>Arcticibacter</taxon>
    </lineage>
</organism>
<dbReference type="EMBL" id="RXOC01000006">
    <property type="protein sequence ID" value="RXF69794.1"/>
    <property type="molecule type" value="Genomic_DNA"/>
</dbReference>
<dbReference type="RefSeq" id="WP_128769496.1">
    <property type="nucleotide sequence ID" value="NZ_RXOC01000006.1"/>
</dbReference>
<sequence length="150" mass="17576">MFEPVPLNLPACPFKIKQEGDVNFIFDDIRKKFLVLTPEEWVRQHFVQFIIQEKKYPKTLIKLEGGLKLHSLQKRTDIVVFNSQGEKILMIECKAPSVAINQKVFDQIARYNIVHKIPLLAVSNGLQHYYCTIDFETKSYKFIESLPDYK</sequence>
<evidence type="ECO:0000313" key="3">
    <source>
        <dbReference type="Proteomes" id="UP000290848"/>
    </source>
</evidence>
<evidence type="ECO:0000259" key="1">
    <source>
        <dbReference type="Pfam" id="PF13588"/>
    </source>
</evidence>
<dbReference type="Proteomes" id="UP000290848">
    <property type="component" value="Unassembled WGS sequence"/>
</dbReference>
<name>A0A4Q0M9H1_9SPHI</name>
<protein>
    <submittedName>
        <fullName evidence="2">Type I restriction enzyme HsdR N-terminal domain-containing protein</fullName>
    </submittedName>
</protein>
<reference evidence="2 3" key="1">
    <citation type="submission" date="2018-12" db="EMBL/GenBank/DDBJ databases">
        <title>The Draft Genome Sequence of the Soil Bacterium Pedobacter tournemirensis R1.</title>
        <authorList>
            <person name="He J."/>
        </authorList>
    </citation>
    <scope>NUCLEOTIDE SEQUENCE [LARGE SCALE GENOMIC DNA]</scope>
    <source>
        <strain evidence="2 3">R1</strain>
    </source>
</reference>